<evidence type="ECO:0000313" key="1">
    <source>
        <dbReference type="EMBL" id="KAJ0007388.1"/>
    </source>
</evidence>
<comment type="caution">
    <text evidence="1">The sequence shown here is derived from an EMBL/GenBank/DDBJ whole genome shotgun (WGS) entry which is preliminary data.</text>
</comment>
<reference evidence="2" key="1">
    <citation type="journal article" date="2023" name="G3 (Bethesda)">
        <title>Genome assembly and association tests identify interacting loci associated with vigor, precocity, and sex in interspecific pistachio rootstocks.</title>
        <authorList>
            <person name="Palmer W."/>
            <person name="Jacygrad E."/>
            <person name="Sagayaradj S."/>
            <person name="Cavanaugh K."/>
            <person name="Han R."/>
            <person name="Bertier L."/>
            <person name="Beede B."/>
            <person name="Kafkas S."/>
            <person name="Golino D."/>
            <person name="Preece J."/>
            <person name="Michelmore R."/>
        </authorList>
    </citation>
    <scope>NUCLEOTIDE SEQUENCE [LARGE SCALE GENOMIC DNA]</scope>
</reference>
<protein>
    <submittedName>
        <fullName evidence="1">Uncharacterized protein</fullName>
    </submittedName>
</protein>
<proteinExistence type="predicted"/>
<name>A0ACC0WZC2_9ROSI</name>
<gene>
    <name evidence="1" type="ORF">Pint_30633</name>
</gene>
<organism evidence="1 2">
    <name type="scientific">Pistacia integerrima</name>
    <dbReference type="NCBI Taxonomy" id="434235"/>
    <lineage>
        <taxon>Eukaryota</taxon>
        <taxon>Viridiplantae</taxon>
        <taxon>Streptophyta</taxon>
        <taxon>Embryophyta</taxon>
        <taxon>Tracheophyta</taxon>
        <taxon>Spermatophyta</taxon>
        <taxon>Magnoliopsida</taxon>
        <taxon>eudicotyledons</taxon>
        <taxon>Gunneridae</taxon>
        <taxon>Pentapetalae</taxon>
        <taxon>rosids</taxon>
        <taxon>malvids</taxon>
        <taxon>Sapindales</taxon>
        <taxon>Anacardiaceae</taxon>
        <taxon>Pistacia</taxon>
    </lineage>
</organism>
<keyword evidence="2" id="KW-1185">Reference proteome</keyword>
<dbReference type="Proteomes" id="UP001163603">
    <property type="component" value="Chromosome 15"/>
</dbReference>
<dbReference type="EMBL" id="CM047750">
    <property type="protein sequence ID" value="KAJ0007388.1"/>
    <property type="molecule type" value="Genomic_DNA"/>
</dbReference>
<evidence type="ECO:0000313" key="2">
    <source>
        <dbReference type="Proteomes" id="UP001163603"/>
    </source>
</evidence>
<sequence>MGKHRFRFSDMIPNAWFYKLKDMSKTRTSHNSSHHNNKKIPPKISFPRYSYYFTTQPIKPEKLYNSPVNSKASDTHFPDPSTKKHTKRKTIYKPSPKHFSSNNASTPSESSNEANYFPDIDSDGESICNCELTSSTTDIIIDLNDNQFFSSKVKKLKGFDAISEMELPPILTKPPKSHDKIDVNHSLSVKIVKEESVRTQKEQRNKAAVIRKSSSSNSPGIKLRAKANSPRIGSKKLQAACSRKSISRNKGFSESFVVVKSSVDPQRDFRDSMVEMIVENDLRTSKDLEDLLACYLSLNSKEYHGVIVKAFEEIWFDMTNLRLKIN</sequence>
<accession>A0ACC0WZC2</accession>